<name>A0A5J5BK50_9ASTE</name>
<accession>A0A5J5BK50</accession>
<dbReference type="PANTHER" id="PTHR46634:SF3">
    <property type="entry name" value="M REDUCTASE II SUBUNIT GAMMA, PUTATIVE (DUF3741)-RELATED"/>
    <property type="match status" value="1"/>
</dbReference>
<keyword evidence="3" id="KW-1185">Reference proteome</keyword>
<gene>
    <name evidence="2" type="ORF">F0562_021062</name>
</gene>
<protein>
    <submittedName>
        <fullName evidence="2">Uncharacterized protein</fullName>
    </submittedName>
</protein>
<evidence type="ECO:0000313" key="2">
    <source>
        <dbReference type="EMBL" id="KAA8543443.1"/>
    </source>
</evidence>
<feature type="region of interest" description="Disordered" evidence="1">
    <location>
        <begin position="53"/>
        <end position="85"/>
    </location>
</feature>
<organism evidence="2 3">
    <name type="scientific">Nyssa sinensis</name>
    <dbReference type="NCBI Taxonomy" id="561372"/>
    <lineage>
        <taxon>Eukaryota</taxon>
        <taxon>Viridiplantae</taxon>
        <taxon>Streptophyta</taxon>
        <taxon>Embryophyta</taxon>
        <taxon>Tracheophyta</taxon>
        <taxon>Spermatophyta</taxon>
        <taxon>Magnoliopsida</taxon>
        <taxon>eudicotyledons</taxon>
        <taxon>Gunneridae</taxon>
        <taxon>Pentapetalae</taxon>
        <taxon>asterids</taxon>
        <taxon>Cornales</taxon>
        <taxon>Nyssaceae</taxon>
        <taxon>Nyssa</taxon>
    </lineage>
</organism>
<evidence type="ECO:0000313" key="3">
    <source>
        <dbReference type="Proteomes" id="UP000325577"/>
    </source>
</evidence>
<evidence type="ECO:0000256" key="1">
    <source>
        <dbReference type="SAM" id="MobiDB-lite"/>
    </source>
</evidence>
<feature type="region of interest" description="Disordered" evidence="1">
    <location>
        <begin position="16"/>
        <end position="39"/>
    </location>
</feature>
<sequence>MVNLFDLSTGVAGNRLLTDRPHCDGSPLSRSRSDLARMSPIQTEDKVMVSELRRTSSKKTNGTAHEDAHSSRNGIKRSGVQAQSTQCCCQVDGA</sequence>
<proteinExistence type="predicted"/>
<dbReference type="AlphaFoldDB" id="A0A5J5BK50"/>
<dbReference type="PANTHER" id="PTHR46634">
    <property type="entry name" value="M REDUCTASE II SUBUNIT GAMMA, PUTATIVE (DUF3741)-RELATED"/>
    <property type="match status" value="1"/>
</dbReference>
<reference evidence="2 3" key="1">
    <citation type="submission" date="2019-09" db="EMBL/GenBank/DDBJ databases">
        <title>A chromosome-level genome assembly of the Chinese tupelo Nyssa sinensis.</title>
        <authorList>
            <person name="Yang X."/>
            <person name="Kang M."/>
            <person name="Yang Y."/>
            <person name="Xiong H."/>
            <person name="Wang M."/>
            <person name="Zhang Z."/>
            <person name="Wang Z."/>
            <person name="Wu H."/>
            <person name="Ma T."/>
            <person name="Liu J."/>
            <person name="Xi Z."/>
        </authorList>
    </citation>
    <scope>NUCLEOTIDE SEQUENCE [LARGE SCALE GENOMIC DNA]</scope>
    <source>
        <strain evidence="2">J267</strain>
        <tissue evidence="2">Leaf</tissue>
    </source>
</reference>
<dbReference type="EMBL" id="CM018034">
    <property type="protein sequence ID" value="KAA8543443.1"/>
    <property type="molecule type" value="Genomic_DNA"/>
</dbReference>
<dbReference type="Proteomes" id="UP000325577">
    <property type="component" value="Linkage Group LG11"/>
</dbReference>